<name>A0A8J7SC07_9RHOB</name>
<sequence length="205" mass="21303">MIAPLIPDESDAPEASDEPEDLRAFYDARASDYEGDAGDPTYAEARRCAEALARFATDQRAPLAEFGCGAGLGGLALRAAGFDCIDGFDGSEEMLERSAEKGIYRSLSTLDLSGPLGVEPGLYANAAAIESIDPASMPATVVDAMVRMLPSGGCLALSLGAGAAADGSIRGRIFELTDTGWADLMLAEEAGSNDAGATIYVLRRR</sequence>
<organism evidence="2 3">
    <name type="scientific">Thermohalobaculum xanthum</name>
    <dbReference type="NCBI Taxonomy" id="2753746"/>
    <lineage>
        <taxon>Bacteria</taxon>
        <taxon>Pseudomonadati</taxon>
        <taxon>Pseudomonadota</taxon>
        <taxon>Alphaproteobacteria</taxon>
        <taxon>Rhodobacterales</taxon>
        <taxon>Paracoccaceae</taxon>
        <taxon>Thermohalobaculum</taxon>
    </lineage>
</organism>
<dbReference type="Proteomes" id="UP000655420">
    <property type="component" value="Unassembled WGS sequence"/>
</dbReference>
<evidence type="ECO:0008006" key="4">
    <source>
        <dbReference type="Google" id="ProtNLM"/>
    </source>
</evidence>
<protein>
    <recommendedName>
        <fullName evidence="4">Methyltransferase domain-containing protein</fullName>
    </recommendedName>
</protein>
<dbReference type="RefSeq" id="WP_200606297.1">
    <property type="nucleotide sequence ID" value="NZ_JAEHHL010000001.1"/>
</dbReference>
<reference evidence="2" key="1">
    <citation type="submission" date="2020-12" db="EMBL/GenBank/DDBJ databases">
        <title>Bacterial taxonomy.</title>
        <authorList>
            <person name="Pan X."/>
        </authorList>
    </citation>
    <scope>NUCLEOTIDE SEQUENCE</scope>
    <source>
        <strain evidence="2">M0105</strain>
    </source>
</reference>
<dbReference type="AlphaFoldDB" id="A0A8J7SC07"/>
<keyword evidence="3" id="KW-1185">Reference proteome</keyword>
<evidence type="ECO:0000313" key="3">
    <source>
        <dbReference type="Proteomes" id="UP000655420"/>
    </source>
</evidence>
<accession>A0A8J7SC07</accession>
<dbReference type="EMBL" id="JAEHHL010000001">
    <property type="protein sequence ID" value="MBK0397951.1"/>
    <property type="molecule type" value="Genomic_DNA"/>
</dbReference>
<proteinExistence type="predicted"/>
<evidence type="ECO:0000313" key="2">
    <source>
        <dbReference type="EMBL" id="MBK0397951.1"/>
    </source>
</evidence>
<dbReference type="InterPro" id="IPR029063">
    <property type="entry name" value="SAM-dependent_MTases_sf"/>
</dbReference>
<feature type="compositionally biased region" description="Acidic residues" evidence="1">
    <location>
        <begin position="8"/>
        <end position="20"/>
    </location>
</feature>
<dbReference type="SUPFAM" id="SSF53335">
    <property type="entry name" value="S-adenosyl-L-methionine-dependent methyltransferases"/>
    <property type="match status" value="1"/>
</dbReference>
<evidence type="ECO:0000256" key="1">
    <source>
        <dbReference type="SAM" id="MobiDB-lite"/>
    </source>
</evidence>
<gene>
    <name evidence="2" type="ORF">H0I76_02010</name>
</gene>
<feature type="region of interest" description="Disordered" evidence="1">
    <location>
        <begin position="1"/>
        <end position="20"/>
    </location>
</feature>
<dbReference type="Gene3D" id="3.40.50.150">
    <property type="entry name" value="Vaccinia Virus protein VP39"/>
    <property type="match status" value="1"/>
</dbReference>
<comment type="caution">
    <text evidence="2">The sequence shown here is derived from an EMBL/GenBank/DDBJ whole genome shotgun (WGS) entry which is preliminary data.</text>
</comment>